<dbReference type="AlphaFoldDB" id="A0AAN2BJ23"/>
<evidence type="ECO:0000256" key="1">
    <source>
        <dbReference type="SAM" id="MobiDB-lite"/>
    </source>
</evidence>
<evidence type="ECO:0000313" key="3">
    <source>
        <dbReference type="EMBL" id="BCD96570.1"/>
    </source>
</evidence>
<gene>
    <name evidence="3" type="ORF">MARGE09_P0770</name>
</gene>
<sequence>MGTEGCRRVKPAETRRQSIRGDSAAQSLALRVSTSFTLRLARRLAQQSMLGFRVRDHRGGRGELLMDVVLEIFLGLAFIFASPLIVYLLIVDKPSVDREWLLIRYSWWLRLPILAAALLFVSLLVNTLVGEDAQAPWQAQLVLTLFLVVFVVGVVETFAHQIWIDGGGIHQQTAMLKRHSITWEEIAAIKWSKKSSAYVIFLSSGRKLKVSILMKGSRVLAACVSSCLRDK</sequence>
<feature type="region of interest" description="Disordered" evidence="1">
    <location>
        <begin position="1"/>
        <end position="20"/>
    </location>
</feature>
<organism evidence="3 4">
    <name type="scientific">Marinagarivorans cellulosilyticus</name>
    <dbReference type="NCBI Taxonomy" id="2721545"/>
    <lineage>
        <taxon>Bacteria</taxon>
        <taxon>Pseudomonadati</taxon>
        <taxon>Pseudomonadota</taxon>
        <taxon>Gammaproteobacteria</taxon>
        <taxon>Cellvibrionales</taxon>
        <taxon>Cellvibrionaceae</taxon>
        <taxon>Marinagarivorans</taxon>
    </lineage>
</organism>
<dbReference type="Proteomes" id="UP001320119">
    <property type="component" value="Chromosome"/>
</dbReference>
<accession>A0AAN2BJ23</accession>
<proteinExistence type="predicted"/>
<keyword evidence="2" id="KW-0812">Transmembrane</keyword>
<dbReference type="EMBL" id="AP023086">
    <property type="protein sequence ID" value="BCD96570.1"/>
    <property type="molecule type" value="Genomic_DNA"/>
</dbReference>
<feature type="transmembrane region" description="Helical" evidence="2">
    <location>
        <begin position="111"/>
        <end position="129"/>
    </location>
</feature>
<evidence type="ECO:0000313" key="4">
    <source>
        <dbReference type="Proteomes" id="UP001320119"/>
    </source>
</evidence>
<name>A0AAN2BJ23_9GAMM</name>
<feature type="compositionally biased region" description="Basic and acidic residues" evidence="1">
    <location>
        <begin position="1"/>
        <end position="16"/>
    </location>
</feature>
<feature type="transmembrane region" description="Helical" evidence="2">
    <location>
        <begin position="141"/>
        <end position="163"/>
    </location>
</feature>
<keyword evidence="2" id="KW-1133">Transmembrane helix</keyword>
<keyword evidence="2" id="KW-0472">Membrane</keyword>
<protein>
    <submittedName>
        <fullName evidence="3">Uncharacterized protein</fullName>
    </submittedName>
</protein>
<dbReference type="KEGG" id="marq:MARGE09_P0770"/>
<evidence type="ECO:0000256" key="2">
    <source>
        <dbReference type="SAM" id="Phobius"/>
    </source>
</evidence>
<reference evidence="3 4" key="1">
    <citation type="journal article" date="2022" name="IScience">
        <title>An ultrasensitive nanofiber-based assay for enzymatic hydrolysis and deep-sea microbial degradation of cellulose.</title>
        <authorList>
            <person name="Tsudome M."/>
            <person name="Tachioka M."/>
            <person name="Miyazaki M."/>
            <person name="Uchimura K."/>
            <person name="Tsuda M."/>
            <person name="Takaki Y."/>
            <person name="Deguchi S."/>
        </authorList>
    </citation>
    <scope>NUCLEOTIDE SEQUENCE [LARGE SCALE GENOMIC DNA]</scope>
    <source>
        <strain evidence="3 4">GE09</strain>
    </source>
</reference>
<keyword evidence="4" id="KW-1185">Reference proteome</keyword>
<feature type="transmembrane region" description="Helical" evidence="2">
    <location>
        <begin position="68"/>
        <end position="91"/>
    </location>
</feature>